<dbReference type="Gene3D" id="1.10.10.60">
    <property type="entry name" value="Homeodomain-like"/>
    <property type="match status" value="2"/>
</dbReference>
<evidence type="ECO:0000256" key="2">
    <source>
        <dbReference type="ARBA" id="ARBA00023125"/>
    </source>
</evidence>
<protein>
    <recommendedName>
        <fullName evidence="4">HTH araC/xylS-type domain-containing protein</fullName>
    </recommendedName>
</protein>
<dbReference type="Pfam" id="PF02311">
    <property type="entry name" value="AraC_binding"/>
    <property type="match status" value="1"/>
</dbReference>
<gene>
    <name evidence="5" type="ORF">C823_03270</name>
</gene>
<evidence type="ECO:0000256" key="3">
    <source>
        <dbReference type="ARBA" id="ARBA00023163"/>
    </source>
</evidence>
<dbReference type="PATRIC" id="fig|1235802.3.peg.3458"/>
<dbReference type="STRING" id="1235802.C823_03270"/>
<keyword evidence="3" id="KW-0804">Transcription</keyword>
<dbReference type="InterPro" id="IPR003313">
    <property type="entry name" value="AraC-bd"/>
</dbReference>
<dbReference type="Gene3D" id="2.60.120.10">
    <property type="entry name" value="Jelly Rolls"/>
    <property type="match status" value="1"/>
</dbReference>
<evidence type="ECO:0000259" key="4">
    <source>
        <dbReference type="PROSITE" id="PS01124"/>
    </source>
</evidence>
<dbReference type="InterPro" id="IPR020449">
    <property type="entry name" value="Tscrpt_reg_AraC-type_HTH"/>
</dbReference>
<dbReference type="OrthoDB" id="9776971at2"/>
<dbReference type="InterPro" id="IPR014710">
    <property type="entry name" value="RmlC-like_jellyroll"/>
</dbReference>
<evidence type="ECO:0000256" key="1">
    <source>
        <dbReference type="ARBA" id="ARBA00023015"/>
    </source>
</evidence>
<dbReference type="Proteomes" id="UP000012589">
    <property type="component" value="Unassembled WGS sequence"/>
</dbReference>
<name>N2ACW9_9FIRM</name>
<evidence type="ECO:0000313" key="5">
    <source>
        <dbReference type="EMBL" id="EMZ24313.1"/>
    </source>
</evidence>
<evidence type="ECO:0000313" key="6">
    <source>
        <dbReference type="Proteomes" id="UP000012589"/>
    </source>
</evidence>
<proteinExistence type="predicted"/>
<dbReference type="PANTHER" id="PTHR43280">
    <property type="entry name" value="ARAC-FAMILY TRANSCRIPTIONAL REGULATOR"/>
    <property type="match status" value="1"/>
</dbReference>
<sequence length="295" mass="34806">MDFRHELVLPNENLPFRLFVFEGKDGGYKVSKHWHRSIEIFLVLEGGMDFYINSRLYRLGRGQFILVNSNEVHSIDCPEPNFTLVLQIPRGLFDAYVEDVDPLLFLRSCGKDKEMACLIRRMQEADAYRQPGYLFQILRDFYQIMYLLVTDYRIPQADKEWKNQNRNTDRLSRITNYIQAHYKEDLKLEGVAQIFGFSPAYLSRMFRKYAGINYKTYVSDLRTQAGYRLLLNTQMSVGEIALECGFPDSRSFTKAFRRQYGMPPAEYRKNCYRSQEMENGYEGKNIDNNNVKKEP</sequence>
<keyword evidence="6" id="KW-1185">Reference proteome</keyword>
<dbReference type="GO" id="GO:0003700">
    <property type="term" value="F:DNA-binding transcription factor activity"/>
    <property type="evidence" value="ECO:0007669"/>
    <property type="project" value="InterPro"/>
</dbReference>
<accession>N2ACW9</accession>
<dbReference type="HOGENOM" id="CLU_000445_88_3_9"/>
<keyword evidence="2" id="KW-0238">DNA-binding</keyword>
<dbReference type="EMBL" id="AQFT01000099">
    <property type="protein sequence ID" value="EMZ24313.1"/>
    <property type="molecule type" value="Genomic_DNA"/>
</dbReference>
<dbReference type="eggNOG" id="COG2207">
    <property type="taxonomic scope" value="Bacteria"/>
</dbReference>
<reference evidence="5 6" key="1">
    <citation type="journal article" date="2014" name="Genome Announc.">
        <title>Draft genome sequences of the altered schaedler flora, a defined bacterial community from gnotobiotic mice.</title>
        <authorList>
            <person name="Wannemuehler M.J."/>
            <person name="Overstreet A.M."/>
            <person name="Ward D.V."/>
            <person name="Phillips G.J."/>
        </authorList>
    </citation>
    <scope>NUCLEOTIDE SEQUENCE [LARGE SCALE GENOMIC DNA]</scope>
    <source>
        <strain evidence="5 6">ASF492</strain>
    </source>
</reference>
<dbReference type="AlphaFoldDB" id="N2ACW9"/>
<dbReference type="Pfam" id="PF12833">
    <property type="entry name" value="HTH_18"/>
    <property type="match status" value="1"/>
</dbReference>
<comment type="caution">
    <text evidence="5">The sequence shown here is derived from an EMBL/GenBank/DDBJ whole genome shotgun (WGS) entry which is preliminary data.</text>
</comment>
<dbReference type="PRINTS" id="PR00032">
    <property type="entry name" value="HTHARAC"/>
</dbReference>
<organism evidence="5 6">
    <name type="scientific">Eubacterium plexicaudatum ASF492</name>
    <dbReference type="NCBI Taxonomy" id="1235802"/>
    <lineage>
        <taxon>Bacteria</taxon>
        <taxon>Bacillati</taxon>
        <taxon>Bacillota</taxon>
        <taxon>Clostridia</taxon>
        <taxon>Eubacteriales</taxon>
        <taxon>Eubacteriaceae</taxon>
        <taxon>Eubacterium</taxon>
    </lineage>
</organism>
<feature type="domain" description="HTH araC/xylS-type" evidence="4">
    <location>
        <begin position="172"/>
        <end position="270"/>
    </location>
</feature>
<keyword evidence="1" id="KW-0805">Transcription regulation</keyword>
<dbReference type="PANTHER" id="PTHR43280:SF2">
    <property type="entry name" value="HTH-TYPE TRANSCRIPTIONAL REGULATOR EXSA"/>
    <property type="match status" value="1"/>
</dbReference>
<dbReference type="PROSITE" id="PS01124">
    <property type="entry name" value="HTH_ARAC_FAMILY_2"/>
    <property type="match status" value="1"/>
</dbReference>
<dbReference type="InterPro" id="IPR011051">
    <property type="entry name" value="RmlC_Cupin_sf"/>
</dbReference>
<dbReference type="SUPFAM" id="SSF51182">
    <property type="entry name" value="RmlC-like cupins"/>
    <property type="match status" value="1"/>
</dbReference>
<dbReference type="InterPro" id="IPR018060">
    <property type="entry name" value="HTH_AraC"/>
</dbReference>
<dbReference type="SUPFAM" id="SSF46689">
    <property type="entry name" value="Homeodomain-like"/>
    <property type="match status" value="2"/>
</dbReference>
<dbReference type="SMART" id="SM00342">
    <property type="entry name" value="HTH_ARAC"/>
    <property type="match status" value="1"/>
</dbReference>
<dbReference type="GO" id="GO:0043565">
    <property type="term" value="F:sequence-specific DNA binding"/>
    <property type="evidence" value="ECO:0007669"/>
    <property type="project" value="InterPro"/>
</dbReference>
<dbReference type="InterPro" id="IPR009057">
    <property type="entry name" value="Homeodomain-like_sf"/>
</dbReference>